<comment type="caution">
    <text evidence="2">The sequence shown here is derived from an EMBL/GenBank/DDBJ whole genome shotgun (WGS) entry which is preliminary data.</text>
</comment>
<proteinExistence type="predicted"/>
<accession>A0A6A6LND5</accession>
<dbReference type="AlphaFoldDB" id="A0A6A6LND5"/>
<dbReference type="Pfam" id="PF13952">
    <property type="entry name" value="DUF4216"/>
    <property type="match status" value="1"/>
</dbReference>
<name>A0A6A6LND5_HEVBR</name>
<gene>
    <name evidence="2" type="ORF">GH714_011784</name>
</gene>
<organism evidence="2 3">
    <name type="scientific">Hevea brasiliensis</name>
    <name type="common">Para rubber tree</name>
    <name type="synonym">Siphonia brasiliensis</name>
    <dbReference type="NCBI Taxonomy" id="3981"/>
    <lineage>
        <taxon>Eukaryota</taxon>
        <taxon>Viridiplantae</taxon>
        <taxon>Streptophyta</taxon>
        <taxon>Embryophyta</taxon>
        <taxon>Tracheophyta</taxon>
        <taxon>Spermatophyta</taxon>
        <taxon>Magnoliopsida</taxon>
        <taxon>eudicotyledons</taxon>
        <taxon>Gunneridae</taxon>
        <taxon>Pentapetalae</taxon>
        <taxon>rosids</taxon>
        <taxon>fabids</taxon>
        <taxon>Malpighiales</taxon>
        <taxon>Euphorbiaceae</taxon>
        <taxon>Crotonoideae</taxon>
        <taxon>Micrandreae</taxon>
        <taxon>Hevea</taxon>
    </lineage>
</organism>
<dbReference type="EMBL" id="JAAGAX010000009">
    <property type="protein sequence ID" value="KAF2302952.1"/>
    <property type="molecule type" value="Genomic_DNA"/>
</dbReference>
<evidence type="ECO:0000313" key="2">
    <source>
        <dbReference type="EMBL" id="KAF2302952.1"/>
    </source>
</evidence>
<keyword evidence="3" id="KW-1185">Reference proteome</keyword>
<evidence type="ECO:0000313" key="3">
    <source>
        <dbReference type="Proteomes" id="UP000467840"/>
    </source>
</evidence>
<dbReference type="InterPro" id="IPR025312">
    <property type="entry name" value="DUF4216"/>
</dbReference>
<reference evidence="2 3" key="1">
    <citation type="journal article" date="2020" name="Mol. Plant">
        <title>The Chromosome-Based Rubber Tree Genome Provides New Insights into Spurge Genome Evolution and Rubber Biosynthesis.</title>
        <authorList>
            <person name="Liu J."/>
            <person name="Shi C."/>
            <person name="Shi C.C."/>
            <person name="Li W."/>
            <person name="Zhang Q.J."/>
            <person name="Zhang Y."/>
            <person name="Li K."/>
            <person name="Lu H.F."/>
            <person name="Shi C."/>
            <person name="Zhu S.T."/>
            <person name="Xiao Z.Y."/>
            <person name="Nan H."/>
            <person name="Yue Y."/>
            <person name="Zhu X.G."/>
            <person name="Wu Y."/>
            <person name="Hong X.N."/>
            <person name="Fan G.Y."/>
            <person name="Tong Y."/>
            <person name="Zhang D."/>
            <person name="Mao C.L."/>
            <person name="Liu Y.L."/>
            <person name="Hao S.J."/>
            <person name="Liu W.Q."/>
            <person name="Lv M.Q."/>
            <person name="Zhang H.B."/>
            <person name="Liu Y."/>
            <person name="Hu-Tang G.R."/>
            <person name="Wang J.P."/>
            <person name="Wang J.H."/>
            <person name="Sun Y.H."/>
            <person name="Ni S.B."/>
            <person name="Chen W.B."/>
            <person name="Zhang X.C."/>
            <person name="Jiao Y.N."/>
            <person name="Eichler E.E."/>
            <person name="Li G.H."/>
            <person name="Liu X."/>
            <person name="Gao L.Z."/>
        </authorList>
    </citation>
    <scope>NUCLEOTIDE SEQUENCE [LARGE SCALE GENOMIC DNA]</scope>
    <source>
        <strain evidence="3">cv. GT1</strain>
        <tissue evidence="2">Leaf</tissue>
    </source>
</reference>
<sequence>MNAHVPNHIMWLAKGPNNVAKRYNGYFINGHRFHTRKRDAKCKTQNSGVTLQALTPSFESSRDQNPITGDVTYYGAIDEIIEIDFWDCSSVILFKCDWFQSEKDEDGLTCVNINKLCYLDDPFVLASKCIKFSMWKILLKNGVTMKYDAITHLDDNISFRWARKDTPTNTHELPPHIFGEPPLFNEIEEDSDVDDADRIG</sequence>
<protein>
    <recommendedName>
        <fullName evidence="1">DUF4216 domain-containing protein</fullName>
    </recommendedName>
</protein>
<feature type="domain" description="DUF4216" evidence="1">
    <location>
        <begin position="81"/>
        <end position="128"/>
    </location>
</feature>
<evidence type="ECO:0000259" key="1">
    <source>
        <dbReference type="Pfam" id="PF13952"/>
    </source>
</evidence>
<dbReference type="PANTHER" id="PTHR48258">
    <property type="entry name" value="DUF4218 DOMAIN-CONTAINING PROTEIN-RELATED"/>
    <property type="match status" value="1"/>
</dbReference>
<dbReference type="PANTHER" id="PTHR48258:SF8">
    <property type="entry name" value="DUF4216 DOMAIN-CONTAINING PROTEIN"/>
    <property type="match status" value="1"/>
</dbReference>
<dbReference type="Proteomes" id="UP000467840">
    <property type="component" value="Chromosome 16"/>
</dbReference>